<dbReference type="EMBL" id="ML769588">
    <property type="protein sequence ID" value="KAE9392780.1"/>
    <property type="molecule type" value="Genomic_DNA"/>
</dbReference>
<gene>
    <name evidence="3" type="ORF">BT96DRAFT_979268</name>
</gene>
<evidence type="ECO:0000256" key="2">
    <source>
        <dbReference type="SAM" id="SignalP"/>
    </source>
</evidence>
<accession>A0A6A4H4Y0</accession>
<dbReference type="Proteomes" id="UP000799118">
    <property type="component" value="Unassembled WGS sequence"/>
</dbReference>
<feature type="chain" id="PRO_5025343068" evidence="2">
    <location>
        <begin position="19"/>
        <end position="215"/>
    </location>
</feature>
<keyword evidence="4" id="KW-1185">Reference proteome</keyword>
<feature type="region of interest" description="Disordered" evidence="1">
    <location>
        <begin position="113"/>
        <end position="215"/>
    </location>
</feature>
<keyword evidence="2" id="KW-0732">Signal</keyword>
<evidence type="ECO:0000313" key="4">
    <source>
        <dbReference type="Proteomes" id="UP000799118"/>
    </source>
</evidence>
<protein>
    <submittedName>
        <fullName evidence="3">Uncharacterized protein</fullName>
    </submittedName>
</protein>
<sequence length="215" mass="22564">MAYRLFSLLGLSLCSVSQLELPSALVVPGWVTEPQLIGTDGGAMTTYGGAVTATCLRLDLFSKTKRKGVTEACNVVGTTAVNCEISNGTTAYDTMGPISTVVLAVKTQLSQASQTSSSTAPSALSSLSPKPSPTSTAPTSTATTSLLPSLLKMPRNHSNPPTYNDNSVPSSAIRRSRLSLESGGGRSRSEKRERKRATNGHADWGMMANLQQRIG</sequence>
<organism evidence="3 4">
    <name type="scientific">Gymnopus androsaceus JB14</name>
    <dbReference type="NCBI Taxonomy" id="1447944"/>
    <lineage>
        <taxon>Eukaryota</taxon>
        <taxon>Fungi</taxon>
        <taxon>Dikarya</taxon>
        <taxon>Basidiomycota</taxon>
        <taxon>Agaricomycotina</taxon>
        <taxon>Agaricomycetes</taxon>
        <taxon>Agaricomycetidae</taxon>
        <taxon>Agaricales</taxon>
        <taxon>Marasmiineae</taxon>
        <taxon>Omphalotaceae</taxon>
        <taxon>Gymnopus</taxon>
    </lineage>
</organism>
<feature type="compositionally biased region" description="Polar residues" evidence="1">
    <location>
        <begin position="156"/>
        <end position="170"/>
    </location>
</feature>
<feature type="signal peptide" evidence="2">
    <location>
        <begin position="1"/>
        <end position="18"/>
    </location>
</feature>
<evidence type="ECO:0000256" key="1">
    <source>
        <dbReference type="SAM" id="MobiDB-lite"/>
    </source>
</evidence>
<proteinExistence type="predicted"/>
<feature type="compositionally biased region" description="Low complexity" evidence="1">
    <location>
        <begin position="113"/>
        <end position="152"/>
    </location>
</feature>
<reference evidence="3" key="1">
    <citation type="journal article" date="2019" name="Environ. Microbiol.">
        <title>Fungal ecological strategies reflected in gene transcription - a case study of two litter decomposers.</title>
        <authorList>
            <person name="Barbi F."/>
            <person name="Kohler A."/>
            <person name="Barry K."/>
            <person name="Baskaran P."/>
            <person name="Daum C."/>
            <person name="Fauchery L."/>
            <person name="Ihrmark K."/>
            <person name="Kuo A."/>
            <person name="LaButti K."/>
            <person name="Lipzen A."/>
            <person name="Morin E."/>
            <person name="Grigoriev I.V."/>
            <person name="Henrissat B."/>
            <person name="Lindahl B."/>
            <person name="Martin F."/>
        </authorList>
    </citation>
    <scope>NUCLEOTIDE SEQUENCE</scope>
    <source>
        <strain evidence="3">JB14</strain>
    </source>
</reference>
<evidence type="ECO:0000313" key="3">
    <source>
        <dbReference type="EMBL" id="KAE9392780.1"/>
    </source>
</evidence>
<dbReference type="AlphaFoldDB" id="A0A6A4H4Y0"/>
<name>A0A6A4H4Y0_9AGAR</name>